<evidence type="ECO:0000313" key="8">
    <source>
        <dbReference type="EMBL" id="RSL43080.1"/>
    </source>
</evidence>
<comment type="subcellular location">
    <subcellularLocation>
        <location evidence="1">Membrane</location>
    </subcellularLocation>
</comment>
<keyword evidence="9" id="KW-1185">Reference proteome</keyword>
<dbReference type="Proteomes" id="UP000287972">
    <property type="component" value="Unassembled WGS sequence"/>
</dbReference>
<dbReference type="InterPro" id="IPR013057">
    <property type="entry name" value="AA_transpt_TM"/>
</dbReference>
<proteinExistence type="predicted"/>
<keyword evidence="2 6" id="KW-0812">Transmembrane</keyword>
<evidence type="ECO:0000256" key="2">
    <source>
        <dbReference type="ARBA" id="ARBA00022692"/>
    </source>
</evidence>
<dbReference type="Pfam" id="PF01490">
    <property type="entry name" value="Aa_trans"/>
    <property type="match status" value="1"/>
</dbReference>
<keyword evidence="3 6" id="KW-1133">Transmembrane helix</keyword>
<comment type="caution">
    <text evidence="8">The sequence shown here is derived from an EMBL/GenBank/DDBJ whole genome shotgun (WGS) entry which is preliminary data.</text>
</comment>
<feature type="domain" description="Amino acid transporter transmembrane" evidence="7">
    <location>
        <begin position="51"/>
        <end position="137"/>
    </location>
</feature>
<dbReference type="AlphaFoldDB" id="A0A428NQQ2"/>
<organism evidence="8 9">
    <name type="scientific">Fusarium floridanum</name>
    <dbReference type="NCBI Taxonomy" id="1325733"/>
    <lineage>
        <taxon>Eukaryota</taxon>
        <taxon>Fungi</taxon>
        <taxon>Dikarya</taxon>
        <taxon>Ascomycota</taxon>
        <taxon>Pezizomycotina</taxon>
        <taxon>Sordariomycetes</taxon>
        <taxon>Hypocreomycetidae</taxon>
        <taxon>Hypocreales</taxon>
        <taxon>Nectriaceae</taxon>
        <taxon>Fusarium</taxon>
        <taxon>Fusarium solani species complex</taxon>
    </lineage>
</organism>
<name>A0A428NQQ2_9HYPO</name>
<accession>A0A428NQQ2</accession>
<reference evidence="8 9" key="1">
    <citation type="submission" date="2017-06" db="EMBL/GenBank/DDBJ databases">
        <title>Comparative genomic analysis of Ambrosia Fusariam Clade fungi.</title>
        <authorList>
            <person name="Stajich J.E."/>
            <person name="Carrillo J."/>
            <person name="Kijimoto T."/>
            <person name="Eskalen A."/>
            <person name="O'Donnell K."/>
            <person name="Kasson M."/>
        </authorList>
    </citation>
    <scope>NUCLEOTIDE SEQUENCE [LARGE SCALE GENOMIC DNA]</scope>
    <source>
        <strain evidence="8 9">NRRL62606</strain>
    </source>
</reference>
<keyword evidence="4 6" id="KW-0472">Membrane</keyword>
<feature type="transmembrane region" description="Helical" evidence="6">
    <location>
        <begin position="79"/>
        <end position="99"/>
    </location>
</feature>
<evidence type="ECO:0000256" key="5">
    <source>
        <dbReference type="SAM" id="MobiDB-lite"/>
    </source>
</evidence>
<sequence>MFKETKPAQDSEGFSDGLQCPPSQNGSTYASSHVEDAVFGEVTEKGPNYRNVGWIATIALMTKTQIGLGVLSIPATFDALGVIPGVICLVVISAITTWSDYMIGVFKKRHPEVYGLDDAGFMMFGKIGREVFAIIFMF</sequence>
<evidence type="ECO:0000256" key="3">
    <source>
        <dbReference type="ARBA" id="ARBA00022989"/>
    </source>
</evidence>
<feature type="transmembrane region" description="Helical" evidence="6">
    <location>
        <begin position="52"/>
        <end position="73"/>
    </location>
</feature>
<feature type="region of interest" description="Disordered" evidence="5">
    <location>
        <begin position="1"/>
        <end position="29"/>
    </location>
</feature>
<dbReference type="GO" id="GO:0016020">
    <property type="term" value="C:membrane"/>
    <property type="evidence" value="ECO:0007669"/>
    <property type="project" value="UniProtKB-SubCell"/>
</dbReference>
<gene>
    <name evidence="8" type="ORF">CEP51_016406</name>
</gene>
<evidence type="ECO:0000259" key="7">
    <source>
        <dbReference type="Pfam" id="PF01490"/>
    </source>
</evidence>
<dbReference type="EMBL" id="NKCL01001138">
    <property type="protein sequence ID" value="RSL43080.1"/>
    <property type="molecule type" value="Genomic_DNA"/>
</dbReference>
<evidence type="ECO:0000256" key="1">
    <source>
        <dbReference type="ARBA" id="ARBA00004370"/>
    </source>
</evidence>
<evidence type="ECO:0000313" key="9">
    <source>
        <dbReference type="Proteomes" id="UP000287972"/>
    </source>
</evidence>
<protein>
    <recommendedName>
        <fullName evidence="7">Amino acid transporter transmembrane domain-containing protein</fullName>
    </recommendedName>
</protein>
<evidence type="ECO:0000256" key="4">
    <source>
        <dbReference type="ARBA" id="ARBA00023136"/>
    </source>
</evidence>
<evidence type="ECO:0000256" key="6">
    <source>
        <dbReference type="SAM" id="Phobius"/>
    </source>
</evidence>